<accession>A0AAN1WJI6</accession>
<reference evidence="1 2" key="1">
    <citation type="journal article" date="2022" name="IScience">
        <title>An ultrasensitive nanofiber-based assay for enzymatic hydrolysis and deep-sea microbial degradation of cellulose.</title>
        <authorList>
            <person name="Tsudome M."/>
            <person name="Tachioka M."/>
            <person name="Miyazaki M."/>
            <person name="Uchimura K."/>
            <person name="Tsuda M."/>
            <person name="Takaki Y."/>
            <person name="Deguchi S."/>
        </authorList>
    </citation>
    <scope>NUCLEOTIDE SEQUENCE [LARGE SCALE GENOMIC DNA]</scope>
    <source>
        <strain evidence="1 2">GE09</strain>
    </source>
</reference>
<dbReference type="Proteomes" id="UP001320119">
    <property type="component" value="Chromosome"/>
</dbReference>
<dbReference type="InterPro" id="IPR021393">
    <property type="entry name" value="DUF3034"/>
</dbReference>
<protein>
    <recommendedName>
        <fullName evidence="3">DUF3034 family protein</fullName>
    </recommendedName>
</protein>
<dbReference type="RefSeq" id="WP_236983275.1">
    <property type="nucleotide sequence ID" value="NZ_AP023086.1"/>
</dbReference>
<gene>
    <name evidence="1" type="ORF">MARGE09_P2938</name>
</gene>
<evidence type="ECO:0008006" key="3">
    <source>
        <dbReference type="Google" id="ProtNLM"/>
    </source>
</evidence>
<dbReference type="Pfam" id="PF11231">
    <property type="entry name" value="DUF3034"/>
    <property type="match status" value="1"/>
</dbReference>
<proteinExistence type="predicted"/>
<sequence>MAANGKLLGTPGVATIEGAAGGGIVPWAQLAGYASRDEISASGYCSQSNVKDFSLNNCGLQVNIFDRLELAVAQQNFTVEPLNVDISQQIISAKLRLYGDIIYSRWPQISLGVQAKTLKDPWVVDAFGSTSDKGTDIYIAASKLHLAAIAGRNAFWNITLRSTQANQLGLLGFGSQSYGRQLQIEASSALFVNQHWAIGLEYRQKPNNLTIPEDDWVDLFIAWFPNKRVNVTAAFLDLGEIAGIQDQTGWHLSLMANY</sequence>
<evidence type="ECO:0000313" key="1">
    <source>
        <dbReference type="EMBL" id="BCD98737.1"/>
    </source>
</evidence>
<name>A0AAN1WJI6_9GAMM</name>
<organism evidence="1 2">
    <name type="scientific">Marinagarivorans cellulosilyticus</name>
    <dbReference type="NCBI Taxonomy" id="2721545"/>
    <lineage>
        <taxon>Bacteria</taxon>
        <taxon>Pseudomonadati</taxon>
        <taxon>Pseudomonadota</taxon>
        <taxon>Gammaproteobacteria</taxon>
        <taxon>Cellvibrionales</taxon>
        <taxon>Cellvibrionaceae</taxon>
        <taxon>Marinagarivorans</taxon>
    </lineage>
</organism>
<dbReference type="AlphaFoldDB" id="A0AAN1WJI6"/>
<dbReference type="EMBL" id="AP023086">
    <property type="protein sequence ID" value="BCD98737.1"/>
    <property type="molecule type" value="Genomic_DNA"/>
</dbReference>
<evidence type="ECO:0000313" key="2">
    <source>
        <dbReference type="Proteomes" id="UP001320119"/>
    </source>
</evidence>
<keyword evidence="2" id="KW-1185">Reference proteome</keyword>
<dbReference type="KEGG" id="marq:MARGE09_P2938"/>